<gene>
    <name evidence="2" type="ORF">ACFSUS_12030</name>
</gene>
<reference evidence="3" key="1">
    <citation type="journal article" date="2019" name="Int. J. Syst. Evol. Microbiol.">
        <title>The Global Catalogue of Microorganisms (GCM) 10K type strain sequencing project: providing services to taxonomists for standard genome sequencing and annotation.</title>
        <authorList>
            <consortium name="The Broad Institute Genomics Platform"/>
            <consortium name="The Broad Institute Genome Sequencing Center for Infectious Disease"/>
            <person name="Wu L."/>
            <person name="Ma J."/>
        </authorList>
    </citation>
    <scope>NUCLEOTIDE SEQUENCE [LARGE SCALE GENOMIC DNA]</scope>
    <source>
        <strain evidence="3">KCTC 42805</strain>
    </source>
</reference>
<evidence type="ECO:0000313" key="2">
    <source>
        <dbReference type="EMBL" id="MFD2571367.1"/>
    </source>
</evidence>
<keyword evidence="3" id="KW-1185">Reference proteome</keyword>
<protein>
    <submittedName>
        <fullName evidence="2">DUF4296 domain-containing protein</fullName>
    </submittedName>
</protein>
<dbReference type="EMBL" id="JBHULN010000006">
    <property type="protein sequence ID" value="MFD2571367.1"/>
    <property type="molecule type" value="Genomic_DNA"/>
</dbReference>
<dbReference type="Proteomes" id="UP001597469">
    <property type="component" value="Unassembled WGS sequence"/>
</dbReference>
<comment type="caution">
    <text evidence="2">The sequence shown here is derived from an EMBL/GenBank/DDBJ whole genome shotgun (WGS) entry which is preliminary data.</text>
</comment>
<feature type="domain" description="DUF4296" evidence="1">
    <location>
        <begin position="31"/>
        <end position="117"/>
    </location>
</feature>
<organism evidence="2 3">
    <name type="scientific">Spirosoma soli</name>
    <dbReference type="NCBI Taxonomy" id="1770529"/>
    <lineage>
        <taxon>Bacteria</taxon>
        <taxon>Pseudomonadati</taxon>
        <taxon>Bacteroidota</taxon>
        <taxon>Cytophagia</taxon>
        <taxon>Cytophagales</taxon>
        <taxon>Cytophagaceae</taxon>
        <taxon>Spirosoma</taxon>
    </lineage>
</organism>
<dbReference type="PROSITE" id="PS51257">
    <property type="entry name" value="PROKAR_LIPOPROTEIN"/>
    <property type="match status" value="1"/>
</dbReference>
<evidence type="ECO:0000259" key="1">
    <source>
        <dbReference type="Pfam" id="PF14129"/>
    </source>
</evidence>
<accession>A0ABW5M464</accession>
<name>A0ABW5M464_9BACT</name>
<evidence type="ECO:0000313" key="3">
    <source>
        <dbReference type="Proteomes" id="UP001597469"/>
    </source>
</evidence>
<dbReference type="RefSeq" id="WP_381522842.1">
    <property type="nucleotide sequence ID" value="NZ_JBHULN010000006.1"/>
</dbReference>
<sequence>MRWNQFQSYLWSLLLGGWLMMACSPSDDQRPDSLIPEERMAAILTEVHLAETRVSRLGLRSADSSNIVYKHLENQIFKKFQVDTASYRKSYIFYSSHPQQMETIYKQVTENLKKKAEAKKPARS</sequence>
<dbReference type="Pfam" id="PF14129">
    <property type="entry name" value="DUF4296"/>
    <property type="match status" value="1"/>
</dbReference>
<proteinExistence type="predicted"/>
<dbReference type="InterPro" id="IPR025381">
    <property type="entry name" value="DUF4296"/>
</dbReference>